<gene>
    <name evidence="1" type="ORF">NCTC1934_04935</name>
</gene>
<proteinExistence type="predicted"/>
<protein>
    <submittedName>
        <fullName evidence="1">Uncharacterized protein</fullName>
    </submittedName>
</protein>
<reference evidence="1 2" key="1">
    <citation type="submission" date="2018-06" db="EMBL/GenBank/DDBJ databases">
        <authorList>
            <consortium name="Pathogen Informatics"/>
            <person name="Doyle S."/>
        </authorList>
    </citation>
    <scope>NUCLEOTIDE SEQUENCE [LARGE SCALE GENOMIC DNA]</scope>
    <source>
        <strain evidence="1 2">NCTC1934</strain>
    </source>
</reference>
<keyword evidence="2" id="KW-1185">Reference proteome</keyword>
<dbReference type="AlphaFoldDB" id="A0A379JGM6"/>
<accession>A0A379JGM6</accession>
<dbReference type="Proteomes" id="UP000255467">
    <property type="component" value="Unassembled WGS sequence"/>
</dbReference>
<dbReference type="EMBL" id="UGRY01000003">
    <property type="protein sequence ID" value="SUD47615.1"/>
    <property type="molecule type" value="Genomic_DNA"/>
</dbReference>
<evidence type="ECO:0000313" key="2">
    <source>
        <dbReference type="Proteomes" id="UP000255467"/>
    </source>
</evidence>
<evidence type="ECO:0000313" key="1">
    <source>
        <dbReference type="EMBL" id="SUD47615.1"/>
    </source>
</evidence>
<name>A0A379JGM6_9NOCA</name>
<dbReference type="STRING" id="1406858.GCA_000710895_00576"/>
<organism evidence="1 2">
    <name type="scientific">Nocardia otitidiscaviarum</name>
    <dbReference type="NCBI Taxonomy" id="1823"/>
    <lineage>
        <taxon>Bacteria</taxon>
        <taxon>Bacillati</taxon>
        <taxon>Actinomycetota</taxon>
        <taxon>Actinomycetes</taxon>
        <taxon>Mycobacteriales</taxon>
        <taxon>Nocardiaceae</taxon>
        <taxon>Nocardia</taxon>
    </lineage>
</organism>
<sequence>MSAQAAPPATVDDPLSVTCGQFTKLDKAAQLQVIQAIFGDDPAKNDDQVSLADLLCLSDYVQDKPVKDALPKP</sequence>